<dbReference type="CDD" id="cd03058">
    <property type="entry name" value="GST_N_Tau"/>
    <property type="match status" value="1"/>
</dbReference>
<dbReference type="InterPro" id="IPR036249">
    <property type="entry name" value="Thioredoxin-like_sf"/>
</dbReference>
<dbReference type="Gene3D" id="3.40.30.10">
    <property type="entry name" value="Glutaredoxin"/>
    <property type="match status" value="1"/>
</dbReference>
<keyword evidence="5" id="KW-0963">Cytoplasm</keyword>
<dbReference type="GO" id="GO:0006749">
    <property type="term" value="P:glutathione metabolic process"/>
    <property type="evidence" value="ECO:0007669"/>
    <property type="project" value="TreeGrafter"/>
</dbReference>
<evidence type="ECO:0000256" key="3">
    <source>
        <dbReference type="ARBA" id="ARBA00025743"/>
    </source>
</evidence>
<evidence type="ECO:0000313" key="8">
    <source>
        <dbReference type="Proteomes" id="UP000436088"/>
    </source>
</evidence>
<dbReference type="SUPFAM" id="SSF52833">
    <property type="entry name" value="Thioredoxin-like"/>
    <property type="match status" value="1"/>
</dbReference>
<sequence>MGESNVKLIVSWPSPFMLRARIALHLKSIDYEYNEENLLEPKSELLLKINPLHQRVPVLVQDGKPIIESQAIVQYIDEVWLDAPSILPSRPRQRANARIWIAYIDDKLVPALISAVIAETEDAKKASISALEEAVVTRGMLERVEQRESFLHYSPTRRRRVCPDGLITASSPIQL</sequence>
<dbReference type="PANTHER" id="PTHR11260:SF615">
    <property type="entry name" value="GLUTATHIONE S-TRANSFERASE U17"/>
    <property type="match status" value="1"/>
</dbReference>
<feature type="domain" description="GST N-terminal" evidence="6">
    <location>
        <begin position="4"/>
        <end position="84"/>
    </location>
</feature>
<evidence type="ECO:0000256" key="4">
    <source>
        <dbReference type="ARBA" id="ARBA00047960"/>
    </source>
</evidence>
<evidence type="ECO:0000256" key="1">
    <source>
        <dbReference type="ARBA" id="ARBA00022575"/>
    </source>
</evidence>
<reference evidence="7" key="1">
    <citation type="submission" date="2019-09" db="EMBL/GenBank/DDBJ databases">
        <title>Draft genome information of white flower Hibiscus syriacus.</title>
        <authorList>
            <person name="Kim Y.-M."/>
        </authorList>
    </citation>
    <scope>NUCLEOTIDE SEQUENCE [LARGE SCALE GENOMIC DNA]</scope>
    <source>
        <strain evidence="7">YM2019G1</strain>
    </source>
</reference>
<dbReference type="AlphaFoldDB" id="A0A6A2YFE1"/>
<evidence type="ECO:0000256" key="2">
    <source>
        <dbReference type="ARBA" id="ARBA00022679"/>
    </source>
</evidence>
<evidence type="ECO:0000259" key="6">
    <source>
        <dbReference type="PROSITE" id="PS50404"/>
    </source>
</evidence>
<evidence type="ECO:0000313" key="7">
    <source>
        <dbReference type="EMBL" id="KAE8672164.1"/>
    </source>
</evidence>
<dbReference type="GO" id="GO:0004364">
    <property type="term" value="F:glutathione transferase activity"/>
    <property type="evidence" value="ECO:0007669"/>
    <property type="project" value="UniProtKB-UniRule"/>
</dbReference>
<protein>
    <recommendedName>
        <fullName evidence="5">Glutathione S-transferase</fullName>
        <ecNumber evidence="5">2.5.1.18</ecNumber>
    </recommendedName>
</protein>
<dbReference type="Gene3D" id="1.20.1050.10">
    <property type="match status" value="1"/>
</dbReference>
<dbReference type="PANTHER" id="PTHR11260">
    <property type="entry name" value="GLUTATHIONE S-TRANSFERASE, GST, SUPERFAMILY, GST DOMAIN CONTAINING"/>
    <property type="match status" value="1"/>
</dbReference>
<dbReference type="SFLD" id="SFLDG00358">
    <property type="entry name" value="Main_(cytGST)"/>
    <property type="match status" value="1"/>
</dbReference>
<proteinExistence type="inferred from homology"/>
<comment type="caution">
    <text evidence="7">The sequence shown here is derived from an EMBL/GenBank/DDBJ whole genome shotgun (WGS) entry which is preliminary data.</text>
</comment>
<dbReference type="InterPro" id="IPR045073">
    <property type="entry name" value="Omega/Tau-like"/>
</dbReference>
<dbReference type="SFLD" id="SFLDS00019">
    <property type="entry name" value="Glutathione_Transferase_(cytos"/>
    <property type="match status" value="1"/>
</dbReference>
<dbReference type="GO" id="GO:0005829">
    <property type="term" value="C:cytosol"/>
    <property type="evidence" value="ECO:0007669"/>
    <property type="project" value="UniProtKB-SubCell"/>
</dbReference>
<gene>
    <name evidence="7" type="ORF">F3Y22_tig00111851pilonHSYRG00128</name>
</gene>
<dbReference type="Proteomes" id="UP000436088">
    <property type="component" value="Unassembled WGS sequence"/>
</dbReference>
<dbReference type="EC" id="2.5.1.18" evidence="5"/>
<dbReference type="InterPro" id="IPR040079">
    <property type="entry name" value="Glutathione_S-Trfase"/>
</dbReference>
<keyword evidence="1" id="KW-0216">Detoxification</keyword>
<dbReference type="PROSITE" id="PS50404">
    <property type="entry name" value="GST_NTER"/>
    <property type="match status" value="1"/>
</dbReference>
<keyword evidence="2 5" id="KW-0808">Transferase</keyword>
<dbReference type="InterPro" id="IPR004045">
    <property type="entry name" value="Glutathione_S-Trfase_N"/>
</dbReference>
<accession>A0A6A2YFE1</accession>
<dbReference type="GO" id="GO:0009407">
    <property type="term" value="P:toxin catabolic process"/>
    <property type="evidence" value="ECO:0007669"/>
    <property type="project" value="UniProtKB-ARBA"/>
</dbReference>
<comment type="catalytic activity">
    <reaction evidence="4 5">
        <text>RX + glutathione = an S-substituted glutathione + a halide anion + H(+)</text>
        <dbReference type="Rhea" id="RHEA:16437"/>
        <dbReference type="ChEBI" id="CHEBI:15378"/>
        <dbReference type="ChEBI" id="CHEBI:16042"/>
        <dbReference type="ChEBI" id="CHEBI:17792"/>
        <dbReference type="ChEBI" id="CHEBI:57925"/>
        <dbReference type="ChEBI" id="CHEBI:90779"/>
        <dbReference type="EC" id="2.5.1.18"/>
    </reaction>
</comment>
<organism evidence="7 8">
    <name type="scientific">Hibiscus syriacus</name>
    <name type="common">Rose of Sharon</name>
    <dbReference type="NCBI Taxonomy" id="106335"/>
    <lineage>
        <taxon>Eukaryota</taxon>
        <taxon>Viridiplantae</taxon>
        <taxon>Streptophyta</taxon>
        <taxon>Embryophyta</taxon>
        <taxon>Tracheophyta</taxon>
        <taxon>Spermatophyta</taxon>
        <taxon>Magnoliopsida</taxon>
        <taxon>eudicotyledons</taxon>
        <taxon>Gunneridae</taxon>
        <taxon>Pentapetalae</taxon>
        <taxon>rosids</taxon>
        <taxon>malvids</taxon>
        <taxon>Malvales</taxon>
        <taxon>Malvaceae</taxon>
        <taxon>Malvoideae</taxon>
        <taxon>Hibiscus</taxon>
    </lineage>
</organism>
<dbReference type="FunFam" id="3.40.30.10:FF:000044">
    <property type="entry name" value="Glutathione S-transferase GSTU6"/>
    <property type="match status" value="1"/>
</dbReference>
<dbReference type="EMBL" id="VEPZ02001452">
    <property type="protein sequence ID" value="KAE8672164.1"/>
    <property type="molecule type" value="Genomic_DNA"/>
</dbReference>
<comment type="subcellular location">
    <subcellularLocation>
        <location evidence="5">Cytoplasm</location>
        <location evidence="5">Cytosol</location>
    </subcellularLocation>
</comment>
<name>A0A6A2YFE1_HIBSY</name>
<comment type="similarity">
    <text evidence="3">Belongs to the GST superfamily. Tau family.</text>
</comment>
<evidence type="ECO:0000256" key="5">
    <source>
        <dbReference type="RuleBase" id="RU369102"/>
    </source>
</evidence>
<comment type="function">
    <text evidence="5">Is involved in the conjugation of reduced glutathione to a wide number of exogenous and endogenous hydrophobic electrophiles.</text>
</comment>
<keyword evidence="8" id="KW-1185">Reference proteome</keyword>
<dbReference type="Pfam" id="PF02798">
    <property type="entry name" value="GST_N"/>
    <property type="match status" value="1"/>
</dbReference>